<evidence type="ECO:0000256" key="1">
    <source>
        <dbReference type="SAM" id="MobiDB-lite"/>
    </source>
</evidence>
<gene>
    <name evidence="3" type="ORF">Clacol_006592</name>
</gene>
<dbReference type="EMBL" id="BPWL01000007">
    <property type="protein sequence ID" value="GJJ12351.1"/>
    <property type="molecule type" value="Genomic_DNA"/>
</dbReference>
<keyword evidence="2" id="KW-1133">Transmembrane helix</keyword>
<comment type="caution">
    <text evidence="3">The sequence shown here is derived from an EMBL/GenBank/DDBJ whole genome shotgun (WGS) entry which is preliminary data.</text>
</comment>
<name>A0AAV5AIP3_9AGAM</name>
<sequence length="335" mass="36812">MAQPSSSHHRERTSHHHHRTISSTTLLLVLSLILAVLAVMLSLPSSSQNSGNTEAGGSSGVWGYLSPKRSQALVAREHNVAVREAEVARREAELLAGAPGGVVMPQCSPAPSASPSTSGIATEVFIAPPPIHTVIKEVVREVDAAGPPGWWKDAGIRVEELMDREARVSDREKEVGKREEAIGRRETDVSRRETWIMEQLIALGNEQTIEEEVVYDTPRRKVKELPPLIETITQVIPPITHIETLTETVTVPPAANTRVAARPAPEEHVLKGPVVGDVKPTTAIEIVKETISVPPPPILAEEVEEVLEDPEDFRGRERRVTVIQRPRQTRPPTRW</sequence>
<reference evidence="3" key="1">
    <citation type="submission" date="2021-10" db="EMBL/GenBank/DDBJ databases">
        <title>De novo Genome Assembly of Clathrus columnatus (Basidiomycota, Fungi) Using Illumina and Nanopore Sequence Data.</title>
        <authorList>
            <person name="Ogiso-Tanaka E."/>
            <person name="Itagaki H."/>
            <person name="Hosoya T."/>
            <person name="Hosaka K."/>
        </authorList>
    </citation>
    <scope>NUCLEOTIDE SEQUENCE</scope>
    <source>
        <strain evidence="3">MO-923</strain>
    </source>
</reference>
<evidence type="ECO:0000313" key="4">
    <source>
        <dbReference type="Proteomes" id="UP001050691"/>
    </source>
</evidence>
<protein>
    <submittedName>
        <fullName evidence="3">Uncharacterized protein</fullName>
    </submittedName>
</protein>
<organism evidence="3 4">
    <name type="scientific">Clathrus columnatus</name>
    <dbReference type="NCBI Taxonomy" id="1419009"/>
    <lineage>
        <taxon>Eukaryota</taxon>
        <taxon>Fungi</taxon>
        <taxon>Dikarya</taxon>
        <taxon>Basidiomycota</taxon>
        <taxon>Agaricomycotina</taxon>
        <taxon>Agaricomycetes</taxon>
        <taxon>Phallomycetidae</taxon>
        <taxon>Phallales</taxon>
        <taxon>Clathraceae</taxon>
        <taxon>Clathrus</taxon>
    </lineage>
</organism>
<feature type="region of interest" description="Disordered" evidence="1">
    <location>
        <begin position="1"/>
        <end position="20"/>
    </location>
</feature>
<keyword evidence="4" id="KW-1185">Reference proteome</keyword>
<feature type="compositionally biased region" description="Basic residues" evidence="1">
    <location>
        <begin position="7"/>
        <end position="20"/>
    </location>
</feature>
<dbReference type="AlphaFoldDB" id="A0AAV5AIP3"/>
<proteinExistence type="predicted"/>
<keyword evidence="2" id="KW-0812">Transmembrane</keyword>
<accession>A0AAV5AIP3</accession>
<keyword evidence="2" id="KW-0472">Membrane</keyword>
<evidence type="ECO:0000256" key="2">
    <source>
        <dbReference type="SAM" id="Phobius"/>
    </source>
</evidence>
<feature type="transmembrane region" description="Helical" evidence="2">
    <location>
        <begin position="21"/>
        <end position="43"/>
    </location>
</feature>
<dbReference type="Proteomes" id="UP001050691">
    <property type="component" value="Unassembled WGS sequence"/>
</dbReference>
<evidence type="ECO:0000313" key="3">
    <source>
        <dbReference type="EMBL" id="GJJ12351.1"/>
    </source>
</evidence>